<dbReference type="Gene3D" id="3.30.710.10">
    <property type="entry name" value="Potassium Channel Kv1.1, Chain A"/>
    <property type="match status" value="1"/>
</dbReference>
<organism evidence="2 3">
    <name type="scientific">Microthyrium microscopicum</name>
    <dbReference type="NCBI Taxonomy" id="703497"/>
    <lineage>
        <taxon>Eukaryota</taxon>
        <taxon>Fungi</taxon>
        <taxon>Dikarya</taxon>
        <taxon>Ascomycota</taxon>
        <taxon>Pezizomycotina</taxon>
        <taxon>Dothideomycetes</taxon>
        <taxon>Dothideomycetes incertae sedis</taxon>
        <taxon>Microthyriales</taxon>
        <taxon>Microthyriaceae</taxon>
        <taxon>Microthyrium</taxon>
    </lineage>
</organism>
<evidence type="ECO:0000259" key="1">
    <source>
        <dbReference type="Pfam" id="PF00651"/>
    </source>
</evidence>
<protein>
    <recommendedName>
        <fullName evidence="1">BTB domain-containing protein</fullName>
    </recommendedName>
</protein>
<keyword evidence="3" id="KW-1185">Reference proteome</keyword>
<reference evidence="2" key="1">
    <citation type="journal article" date="2020" name="Stud. Mycol.">
        <title>101 Dothideomycetes genomes: a test case for predicting lifestyles and emergence of pathogens.</title>
        <authorList>
            <person name="Haridas S."/>
            <person name="Albert R."/>
            <person name="Binder M."/>
            <person name="Bloem J."/>
            <person name="Labutti K."/>
            <person name="Salamov A."/>
            <person name="Andreopoulos B."/>
            <person name="Baker S."/>
            <person name="Barry K."/>
            <person name="Bills G."/>
            <person name="Bluhm B."/>
            <person name="Cannon C."/>
            <person name="Castanera R."/>
            <person name="Culley D."/>
            <person name="Daum C."/>
            <person name="Ezra D."/>
            <person name="Gonzalez J."/>
            <person name="Henrissat B."/>
            <person name="Kuo A."/>
            <person name="Liang C."/>
            <person name="Lipzen A."/>
            <person name="Lutzoni F."/>
            <person name="Magnuson J."/>
            <person name="Mondo S."/>
            <person name="Nolan M."/>
            <person name="Ohm R."/>
            <person name="Pangilinan J."/>
            <person name="Park H.-J."/>
            <person name="Ramirez L."/>
            <person name="Alfaro M."/>
            <person name="Sun H."/>
            <person name="Tritt A."/>
            <person name="Yoshinaga Y."/>
            <person name="Zwiers L.-H."/>
            <person name="Turgeon B."/>
            <person name="Goodwin S."/>
            <person name="Spatafora J."/>
            <person name="Crous P."/>
            <person name="Grigoriev I."/>
        </authorList>
    </citation>
    <scope>NUCLEOTIDE SEQUENCE</scope>
    <source>
        <strain evidence="2">CBS 115976</strain>
    </source>
</reference>
<dbReference type="AlphaFoldDB" id="A0A6A6U4Y6"/>
<dbReference type="Proteomes" id="UP000799302">
    <property type="component" value="Unassembled WGS sequence"/>
</dbReference>
<dbReference type="InterPro" id="IPR000210">
    <property type="entry name" value="BTB/POZ_dom"/>
</dbReference>
<dbReference type="EMBL" id="MU004239">
    <property type="protein sequence ID" value="KAF2666014.1"/>
    <property type="molecule type" value="Genomic_DNA"/>
</dbReference>
<name>A0A6A6U4Y6_9PEZI</name>
<evidence type="ECO:0000313" key="3">
    <source>
        <dbReference type="Proteomes" id="UP000799302"/>
    </source>
</evidence>
<evidence type="ECO:0000313" key="2">
    <source>
        <dbReference type="EMBL" id="KAF2666014.1"/>
    </source>
</evidence>
<proteinExistence type="predicted"/>
<gene>
    <name evidence="2" type="ORF">BT63DRAFT_416442</name>
</gene>
<dbReference type="InterPro" id="IPR011333">
    <property type="entry name" value="SKP1/BTB/POZ_sf"/>
</dbReference>
<dbReference type="Pfam" id="PF00651">
    <property type="entry name" value="BTB"/>
    <property type="match status" value="1"/>
</dbReference>
<accession>A0A6A6U4Y6</accession>
<sequence>MPFTFHSPASQPIRCPLGREIHEILHEEYYAGENLSFSIQCAEGEVVKCHKVVAQAGSKVMREYLQSCQSDSYDQPDSEKYPALYVKEIVRFWYTGFYAYSDMEANQTFSLPWPLQLQRLKHHFAIGKCASALGVEKLPGFAIGFFEQDLSTMSFDMDLTSEIAKWLVSQGEPEQQFVWVFLVWWAKAVHDAYPILTNYEHLWNITVEFIKTYQCLGFQFQGKMLFELMVQYEKHFKANLECRYCNSDTPIDKLKPTDISTRNLVICNCERKCELLLGVNCPSPPPSA</sequence>
<feature type="domain" description="BTB" evidence="1">
    <location>
        <begin position="38"/>
        <end position="123"/>
    </location>
</feature>